<dbReference type="InterPro" id="IPR008780">
    <property type="entry name" value="Plasmodium_Vir"/>
</dbReference>
<feature type="compositionally biased region" description="Basic and acidic residues" evidence="1">
    <location>
        <begin position="233"/>
        <end position="246"/>
    </location>
</feature>
<dbReference type="Proteomes" id="UP000078560">
    <property type="component" value="Unassembled WGS sequence"/>
</dbReference>
<dbReference type="AlphaFoldDB" id="A0A1A8VMJ5"/>
<accession>A0A1A8VMJ5</accession>
<organism evidence="2 3">
    <name type="scientific">Plasmodium ovale curtisi</name>
    <dbReference type="NCBI Taxonomy" id="864141"/>
    <lineage>
        <taxon>Eukaryota</taxon>
        <taxon>Sar</taxon>
        <taxon>Alveolata</taxon>
        <taxon>Apicomplexa</taxon>
        <taxon>Aconoidasida</taxon>
        <taxon>Haemosporida</taxon>
        <taxon>Plasmodiidae</taxon>
        <taxon>Plasmodium</taxon>
        <taxon>Plasmodium (Plasmodium)</taxon>
    </lineage>
</organism>
<feature type="region of interest" description="Disordered" evidence="1">
    <location>
        <begin position="233"/>
        <end position="271"/>
    </location>
</feature>
<protein>
    <submittedName>
        <fullName evidence="2">PIR Superfamily Protein</fullName>
    </submittedName>
</protein>
<reference evidence="3" key="1">
    <citation type="submission" date="2016-05" db="EMBL/GenBank/DDBJ databases">
        <authorList>
            <person name="Naeem Raeece"/>
        </authorList>
    </citation>
    <scope>NUCLEOTIDE SEQUENCE [LARGE SCALE GENOMIC DNA]</scope>
</reference>
<name>A0A1A8VMJ5_PLAOA</name>
<sequence>MATATPHDGSGLGFLGDTSVELHTEKFYEELNRESPDLSSYSLHCNNVYVNNNRDEVKKICTKFLRHLDKSLVWNVENPGYDFCMLLNYWIHDKLSDLFGDNNASDTINSAFGTFQFTWEYNVNTSKNKTYYKNCKPEYNIVKQHDWKKRKEFYEYYVDFDVLHSMAKNYDDDCKYYKQIEGKKSLYKYFEELYLQDNNNYPDFHDKYKDKNPESVLPQLRCHTQILAQKAAEKSMEPELGSETHQHGPKPGVSETAFDPRGNVPTPEKSDIGTKVGHSVLGVAPVLLTATALYRYTPIGSWVRKLGGYSPNSMNDMDGYSTYTEESGDMLFDGSANYISYQPM</sequence>
<dbReference type="EMBL" id="FLQU01000107">
    <property type="protein sequence ID" value="SBS80874.1"/>
    <property type="molecule type" value="Genomic_DNA"/>
</dbReference>
<evidence type="ECO:0000313" key="3">
    <source>
        <dbReference type="Proteomes" id="UP000078560"/>
    </source>
</evidence>
<evidence type="ECO:0000256" key="1">
    <source>
        <dbReference type="SAM" id="MobiDB-lite"/>
    </source>
</evidence>
<proteinExistence type="predicted"/>
<dbReference type="Pfam" id="PF05795">
    <property type="entry name" value="Plasmodium_Vir"/>
    <property type="match status" value="1"/>
</dbReference>
<evidence type="ECO:0000313" key="2">
    <source>
        <dbReference type="EMBL" id="SBS80874.1"/>
    </source>
</evidence>
<gene>
    <name evidence="2" type="ORF">POVCU2_0007330</name>
</gene>